<evidence type="ECO:0000313" key="1">
    <source>
        <dbReference type="EMBL" id="KKM97423.1"/>
    </source>
</evidence>
<protein>
    <submittedName>
        <fullName evidence="1">Uncharacterized protein</fullName>
    </submittedName>
</protein>
<name>A0A0F9LVI4_9ZZZZ</name>
<gene>
    <name evidence="1" type="ORF">LCGC14_1168270</name>
</gene>
<dbReference type="EMBL" id="LAZR01005749">
    <property type="protein sequence ID" value="KKM97423.1"/>
    <property type="molecule type" value="Genomic_DNA"/>
</dbReference>
<comment type="caution">
    <text evidence="1">The sequence shown here is derived from an EMBL/GenBank/DDBJ whole genome shotgun (WGS) entry which is preliminary data.</text>
</comment>
<accession>A0A0F9LVI4</accession>
<reference evidence="1" key="1">
    <citation type="journal article" date="2015" name="Nature">
        <title>Complex archaea that bridge the gap between prokaryotes and eukaryotes.</title>
        <authorList>
            <person name="Spang A."/>
            <person name="Saw J.H."/>
            <person name="Jorgensen S.L."/>
            <person name="Zaremba-Niedzwiedzka K."/>
            <person name="Martijn J."/>
            <person name="Lind A.E."/>
            <person name="van Eijk R."/>
            <person name="Schleper C."/>
            <person name="Guy L."/>
            <person name="Ettema T.J."/>
        </authorList>
    </citation>
    <scope>NUCLEOTIDE SEQUENCE</scope>
</reference>
<proteinExistence type="predicted"/>
<organism evidence="1">
    <name type="scientific">marine sediment metagenome</name>
    <dbReference type="NCBI Taxonomy" id="412755"/>
    <lineage>
        <taxon>unclassified sequences</taxon>
        <taxon>metagenomes</taxon>
        <taxon>ecological metagenomes</taxon>
    </lineage>
</organism>
<sequence>MAKTDKASLIERRGRSCMVAGDKELLKGLVDEEISRQVRAFKYQKATKKPEEIARLKELKEMMGYDPTEEAIKDLKYLLTALEAVSVCLGTEPTKPMQEEDYPPGKLGGWQRELFAEGS</sequence>
<dbReference type="AlphaFoldDB" id="A0A0F9LVI4"/>